<evidence type="ECO:0000259" key="1">
    <source>
        <dbReference type="Pfam" id="PF00583"/>
    </source>
</evidence>
<dbReference type="Pfam" id="PF00583">
    <property type="entry name" value="Acetyltransf_1"/>
    <property type="match status" value="1"/>
</dbReference>
<dbReference type="AlphaFoldDB" id="A0A7W6MZR9"/>
<sequence>MKIEVVVASEKHLSYVTAINDAIDHAAKARGTGIARRTNEYIADKIRSGKAIIALNREEFVGFCYIESWGHQKFVANSGLIVVPAYRGLGVAKQIKEAAFHLSRRRFPQAKLFGLTTGEQVMRINTSLGYVPVTFAKLTDDEEFWAGCKSCVNYDILQRTNMTKCLCTGMIYDPEVVARQQAAAKKAAKGRSLPLFKHLRHVVGATLAVCGLPVSRSAMKHTANL</sequence>
<dbReference type="InterPro" id="IPR016181">
    <property type="entry name" value="Acyl_CoA_acyltransferase"/>
</dbReference>
<comment type="caution">
    <text evidence="2">The sequence shown here is derived from an EMBL/GenBank/DDBJ whole genome shotgun (WGS) entry which is preliminary data.</text>
</comment>
<dbReference type="RefSeq" id="WP_307720346.1">
    <property type="nucleotide sequence ID" value="NZ_AP028155.1"/>
</dbReference>
<keyword evidence="2" id="KW-0808">Transferase</keyword>
<dbReference type="GO" id="GO:0016747">
    <property type="term" value="F:acyltransferase activity, transferring groups other than amino-acyl groups"/>
    <property type="evidence" value="ECO:0007669"/>
    <property type="project" value="InterPro"/>
</dbReference>
<evidence type="ECO:0000313" key="2">
    <source>
        <dbReference type="EMBL" id="MBB4027334.1"/>
    </source>
</evidence>
<reference evidence="2 3" key="1">
    <citation type="submission" date="2020-08" db="EMBL/GenBank/DDBJ databases">
        <title>Genomic Encyclopedia of Type Strains, Phase IV (KMG-IV): sequencing the most valuable type-strain genomes for metagenomic binning, comparative biology and taxonomic classification.</title>
        <authorList>
            <person name="Goeker M."/>
        </authorList>
    </citation>
    <scope>NUCLEOTIDE SEQUENCE [LARGE SCALE GENOMIC DNA]</scope>
    <source>
        <strain evidence="2 3">DSM 105721</strain>
    </source>
</reference>
<dbReference type="GeneID" id="93102987"/>
<keyword evidence="3" id="KW-1185">Reference proteome</keyword>
<evidence type="ECO:0000313" key="3">
    <source>
        <dbReference type="Proteomes" id="UP000546007"/>
    </source>
</evidence>
<proteinExistence type="predicted"/>
<dbReference type="Proteomes" id="UP000546007">
    <property type="component" value="Unassembled WGS sequence"/>
</dbReference>
<accession>A0A7W6MZR9</accession>
<feature type="domain" description="N-acetyltransferase" evidence="1">
    <location>
        <begin position="47"/>
        <end position="106"/>
    </location>
</feature>
<dbReference type="SUPFAM" id="SSF55729">
    <property type="entry name" value="Acyl-CoA N-acyltransferases (Nat)"/>
    <property type="match status" value="1"/>
</dbReference>
<dbReference type="CDD" id="cd04301">
    <property type="entry name" value="NAT_SF"/>
    <property type="match status" value="1"/>
</dbReference>
<dbReference type="InterPro" id="IPR000182">
    <property type="entry name" value="GNAT_dom"/>
</dbReference>
<protein>
    <submittedName>
        <fullName evidence="2">GNAT superfamily N-acetyltransferase</fullName>
    </submittedName>
</protein>
<organism evidence="2 3">
    <name type="scientific">Butyricimonas faecihominis</name>
    <dbReference type="NCBI Taxonomy" id="1472416"/>
    <lineage>
        <taxon>Bacteria</taxon>
        <taxon>Pseudomonadati</taxon>
        <taxon>Bacteroidota</taxon>
        <taxon>Bacteroidia</taxon>
        <taxon>Bacteroidales</taxon>
        <taxon>Odoribacteraceae</taxon>
        <taxon>Butyricimonas</taxon>
    </lineage>
</organism>
<dbReference type="EMBL" id="JACIES010000009">
    <property type="protein sequence ID" value="MBB4027334.1"/>
    <property type="molecule type" value="Genomic_DNA"/>
</dbReference>
<name>A0A7W6MZR9_9BACT</name>
<gene>
    <name evidence="2" type="ORF">GGR14_003144</name>
</gene>
<dbReference type="Gene3D" id="3.40.630.30">
    <property type="match status" value="1"/>
</dbReference>